<comment type="caution">
    <text evidence="2">The sequence shown here is derived from an EMBL/GenBank/DDBJ whole genome shotgun (WGS) entry which is preliminary data.</text>
</comment>
<dbReference type="PANTHER" id="PTHR31480">
    <property type="entry name" value="BIFUNCTIONAL LYCOPENE CYCLASE/PHYTOENE SYNTHASE"/>
    <property type="match status" value="1"/>
</dbReference>
<dbReference type="EMBL" id="JAIRBM010000014">
    <property type="protein sequence ID" value="MBZ6077985.1"/>
    <property type="molecule type" value="Genomic_DNA"/>
</dbReference>
<dbReference type="SFLD" id="SFLDS00005">
    <property type="entry name" value="Isoprenoid_Synthase_Type_I"/>
    <property type="match status" value="1"/>
</dbReference>
<dbReference type="NCBIfam" id="TIGR03465">
    <property type="entry name" value="HpnD"/>
    <property type="match status" value="1"/>
</dbReference>
<name>A0ABS7VSC5_9HYPH</name>
<accession>A0ABS7VSC5</accession>
<dbReference type="PROSITE" id="PS01045">
    <property type="entry name" value="SQUALEN_PHYTOEN_SYN_2"/>
    <property type="match status" value="1"/>
</dbReference>
<dbReference type="Proteomes" id="UP000704176">
    <property type="component" value="Unassembled WGS sequence"/>
</dbReference>
<dbReference type="EC" id="2.5.1.103" evidence="2"/>
<sequence length="277" mass="30686">MADVALNESGSPAVAGSSFYTAMRILPRSRREAMYAVYAFCRAVDDIADSGEPCADRARKLQAWRTEVDGLFHEHPPERLSALAASVRTFALRSDEFHAVIDGMMMDVKGDIWPPDWATLDLYCDRVASAVGRISVRIFGIDDHHGEALAYHLGRALQLTNILRDLDEDAVLDRLYLPREALIEAGISQFEPGFVLTHPRIGHACNQVAGKAAVHFHEADRVMAECSRSSVRAPRLMAAAYSTILDELLARGWDPPRPVVHIGRLSVLRALLRYGLI</sequence>
<evidence type="ECO:0000256" key="1">
    <source>
        <dbReference type="ARBA" id="ARBA00022679"/>
    </source>
</evidence>
<dbReference type="SFLD" id="SFLDG01018">
    <property type="entry name" value="Squalene/Phytoene_Synthase_Lik"/>
    <property type="match status" value="1"/>
</dbReference>
<protein>
    <submittedName>
        <fullName evidence="2">Presqualene diphosphate synthase HpnD</fullName>
        <ecNumber evidence="2">2.5.1.103</ecNumber>
    </submittedName>
</protein>
<dbReference type="InterPro" id="IPR017828">
    <property type="entry name" value="SQ_synth_HpnD-like"/>
</dbReference>
<gene>
    <name evidence="2" type="primary">hpnD</name>
    <name evidence="2" type="ORF">K9B37_17040</name>
</gene>
<keyword evidence="1 2" id="KW-0808">Transferase</keyword>
<evidence type="ECO:0000313" key="2">
    <source>
        <dbReference type="EMBL" id="MBZ6077985.1"/>
    </source>
</evidence>
<dbReference type="SUPFAM" id="SSF48576">
    <property type="entry name" value="Terpenoid synthases"/>
    <property type="match status" value="1"/>
</dbReference>
<dbReference type="CDD" id="cd00683">
    <property type="entry name" value="Trans_IPPS_HH"/>
    <property type="match status" value="1"/>
</dbReference>
<dbReference type="PROSITE" id="PS01044">
    <property type="entry name" value="SQUALEN_PHYTOEN_SYN_1"/>
    <property type="match status" value="1"/>
</dbReference>
<dbReference type="SFLD" id="SFLDG01212">
    <property type="entry name" value="Phytoene_synthase_like"/>
    <property type="match status" value="1"/>
</dbReference>
<dbReference type="GO" id="GO:0016740">
    <property type="term" value="F:transferase activity"/>
    <property type="evidence" value="ECO:0007669"/>
    <property type="project" value="UniProtKB-KW"/>
</dbReference>
<proteinExistence type="predicted"/>
<dbReference type="InterPro" id="IPR033904">
    <property type="entry name" value="Trans_IPPS_HH"/>
</dbReference>
<reference evidence="2 3" key="1">
    <citation type="submission" date="2021-09" db="EMBL/GenBank/DDBJ databases">
        <title>The complete genome sequence of a new microorganism.</title>
        <authorList>
            <person name="Zi Z."/>
        </authorList>
    </citation>
    <scope>NUCLEOTIDE SEQUENCE [LARGE SCALE GENOMIC DNA]</scope>
    <source>
        <strain evidence="2 3">WGZ8</strain>
    </source>
</reference>
<dbReference type="InterPro" id="IPR044843">
    <property type="entry name" value="Trans_IPPS_bact-type"/>
</dbReference>
<dbReference type="InterPro" id="IPR019845">
    <property type="entry name" value="Squalene/phytoene_synthase_CS"/>
</dbReference>
<organism evidence="2 3">
    <name type="scientific">Microvirga puerhi</name>
    <dbReference type="NCBI Taxonomy" id="2876078"/>
    <lineage>
        <taxon>Bacteria</taxon>
        <taxon>Pseudomonadati</taxon>
        <taxon>Pseudomonadota</taxon>
        <taxon>Alphaproteobacteria</taxon>
        <taxon>Hyphomicrobiales</taxon>
        <taxon>Methylobacteriaceae</taxon>
        <taxon>Microvirga</taxon>
    </lineage>
</organism>
<dbReference type="Gene3D" id="1.10.600.10">
    <property type="entry name" value="Farnesyl Diphosphate Synthase"/>
    <property type="match status" value="1"/>
</dbReference>
<dbReference type="RefSeq" id="WP_224314741.1">
    <property type="nucleotide sequence ID" value="NZ_JAIRBM010000014.1"/>
</dbReference>
<dbReference type="Pfam" id="PF00494">
    <property type="entry name" value="SQS_PSY"/>
    <property type="match status" value="1"/>
</dbReference>
<evidence type="ECO:0000313" key="3">
    <source>
        <dbReference type="Proteomes" id="UP000704176"/>
    </source>
</evidence>
<keyword evidence="3" id="KW-1185">Reference proteome</keyword>
<dbReference type="InterPro" id="IPR002060">
    <property type="entry name" value="Squ/phyt_synthse"/>
</dbReference>
<dbReference type="InterPro" id="IPR008949">
    <property type="entry name" value="Isoprenoid_synthase_dom_sf"/>
</dbReference>